<dbReference type="SUPFAM" id="SSF55729">
    <property type="entry name" value="Acyl-CoA N-acyltransferases (Nat)"/>
    <property type="match status" value="1"/>
</dbReference>
<sequence length="196" mass="20977">MDDTRGAEETNERRGSRAGAMRIRRAAPGEEPALLAIFQSSVRGLASRDYTPAQIDAWAPLAADAAWCEAWCRRVGANQPWAVEIEARLVAYADLQPSGYLDHFYVAADAAGQGIGAALMRHLLGIAREQGIDCVVADVSLRARAFFERFGFAVEREQCVSVRGVSLRNARMRLAVAAAPAAPLAAGPLAGTPLND</sequence>
<dbReference type="InterPro" id="IPR016181">
    <property type="entry name" value="Acyl_CoA_acyltransferase"/>
</dbReference>
<dbReference type="PANTHER" id="PTHR43451">
    <property type="entry name" value="ACETYLTRANSFERASE (GNAT) FAMILY PROTEIN"/>
    <property type="match status" value="1"/>
</dbReference>
<organism evidence="3 4">
    <name type="scientific">Burkholderia gladioli</name>
    <name type="common">Pseudomonas marginata</name>
    <name type="synonym">Phytomonas marginata</name>
    <dbReference type="NCBI Taxonomy" id="28095"/>
    <lineage>
        <taxon>Bacteria</taxon>
        <taxon>Pseudomonadati</taxon>
        <taxon>Pseudomonadota</taxon>
        <taxon>Betaproteobacteria</taxon>
        <taxon>Burkholderiales</taxon>
        <taxon>Burkholderiaceae</taxon>
        <taxon>Burkholderia</taxon>
    </lineage>
</organism>
<dbReference type="PANTHER" id="PTHR43451:SF1">
    <property type="entry name" value="ACETYLTRANSFERASE"/>
    <property type="match status" value="1"/>
</dbReference>
<dbReference type="EMBL" id="JPGG01000018">
    <property type="protein sequence ID" value="KGC09866.1"/>
    <property type="molecule type" value="Genomic_DNA"/>
</dbReference>
<dbReference type="GO" id="GO:0016747">
    <property type="term" value="F:acyltransferase activity, transferring groups other than amino-acyl groups"/>
    <property type="evidence" value="ECO:0007669"/>
    <property type="project" value="InterPro"/>
</dbReference>
<gene>
    <name evidence="3" type="ORF">DM48_5421</name>
</gene>
<evidence type="ECO:0000313" key="3">
    <source>
        <dbReference type="EMBL" id="KGC09866.1"/>
    </source>
</evidence>
<dbReference type="Pfam" id="PF13673">
    <property type="entry name" value="Acetyltransf_10"/>
    <property type="match status" value="1"/>
</dbReference>
<dbReference type="RefSeq" id="WP_230676274.1">
    <property type="nucleotide sequence ID" value="NZ_CADEVY010000004.1"/>
</dbReference>
<dbReference type="InterPro" id="IPR052564">
    <property type="entry name" value="N-acetyltrans/Recomb-assoc"/>
</dbReference>
<dbReference type="Proteomes" id="UP000029590">
    <property type="component" value="Unassembled WGS sequence"/>
</dbReference>
<name>A0AAW3EQC6_BURGA</name>
<comment type="caution">
    <text evidence="3">The sequence shown here is derived from an EMBL/GenBank/DDBJ whole genome shotgun (WGS) entry which is preliminary data.</text>
</comment>
<reference evidence="3 4" key="1">
    <citation type="submission" date="2014-04" db="EMBL/GenBank/DDBJ databases">
        <authorList>
            <person name="Bishop-Lilly K.A."/>
            <person name="Broomall S.M."/>
            <person name="Chain P.S."/>
            <person name="Chertkov O."/>
            <person name="Coyne S.R."/>
            <person name="Daligault H.E."/>
            <person name="Davenport K.W."/>
            <person name="Erkkila T."/>
            <person name="Frey K.G."/>
            <person name="Gibbons H.S."/>
            <person name="Gu W."/>
            <person name="Jaissle J."/>
            <person name="Johnson S.L."/>
            <person name="Koroleva G.I."/>
            <person name="Ladner J.T."/>
            <person name="Lo C.-C."/>
            <person name="Minogue T.D."/>
            <person name="Munk C."/>
            <person name="Palacios G.F."/>
            <person name="Redden C.L."/>
            <person name="Rosenzweig C.N."/>
            <person name="Scholz M.B."/>
            <person name="Teshima H."/>
            <person name="Xu Y."/>
        </authorList>
    </citation>
    <scope>NUCLEOTIDE SEQUENCE [LARGE SCALE GENOMIC DNA]</scope>
    <source>
        <strain evidence="4">gladioli</strain>
    </source>
</reference>
<feature type="domain" description="N-acetyltransferase" evidence="2">
    <location>
        <begin position="21"/>
        <end position="177"/>
    </location>
</feature>
<evidence type="ECO:0000313" key="4">
    <source>
        <dbReference type="Proteomes" id="UP000029590"/>
    </source>
</evidence>
<dbReference type="InterPro" id="IPR000182">
    <property type="entry name" value="GNAT_dom"/>
</dbReference>
<dbReference type="Gene3D" id="3.40.630.30">
    <property type="match status" value="1"/>
</dbReference>
<feature type="compositionally biased region" description="Basic and acidic residues" evidence="1">
    <location>
        <begin position="1"/>
        <end position="15"/>
    </location>
</feature>
<dbReference type="AlphaFoldDB" id="A0AAW3EQC6"/>
<dbReference type="CDD" id="cd04301">
    <property type="entry name" value="NAT_SF"/>
    <property type="match status" value="1"/>
</dbReference>
<dbReference type="KEGG" id="bgo:BM43_3497"/>
<evidence type="ECO:0000259" key="2">
    <source>
        <dbReference type="PROSITE" id="PS51186"/>
    </source>
</evidence>
<protein>
    <submittedName>
        <fullName evidence="3">Acetyltransferase domain protein</fullName>
    </submittedName>
</protein>
<dbReference type="PROSITE" id="PS51186">
    <property type="entry name" value="GNAT"/>
    <property type="match status" value="1"/>
</dbReference>
<evidence type="ECO:0000256" key="1">
    <source>
        <dbReference type="SAM" id="MobiDB-lite"/>
    </source>
</evidence>
<accession>A0AAW3EQC6</accession>
<proteinExistence type="predicted"/>
<feature type="region of interest" description="Disordered" evidence="1">
    <location>
        <begin position="1"/>
        <end position="20"/>
    </location>
</feature>